<reference evidence="2" key="2">
    <citation type="journal article" date="2017" name="Nat. Plants">
        <title>The Aegilops tauschii genome reveals multiple impacts of transposons.</title>
        <authorList>
            <person name="Zhao G."/>
            <person name="Zou C."/>
            <person name="Li K."/>
            <person name="Wang K."/>
            <person name="Li T."/>
            <person name="Gao L."/>
            <person name="Zhang X."/>
            <person name="Wang H."/>
            <person name="Yang Z."/>
            <person name="Liu X."/>
            <person name="Jiang W."/>
            <person name="Mao L."/>
            <person name="Kong X."/>
            <person name="Jiao Y."/>
            <person name="Jia J."/>
        </authorList>
    </citation>
    <scope>NUCLEOTIDE SEQUENCE [LARGE SCALE GENOMIC DNA]</scope>
    <source>
        <strain evidence="2">cv. AL8/78</strain>
    </source>
</reference>
<reference evidence="1" key="4">
    <citation type="submission" date="2019-03" db="UniProtKB">
        <authorList>
            <consortium name="EnsemblPlants"/>
        </authorList>
    </citation>
    <scope>IDENTIFICATION</scope>
</reference>
<sequence>LEALRQIQSDHGAVRRDGEWAPALPVRELVPGDIVQ</sequence>
<dbReference type="Gene3D" id="2.70.150.10">
    <property type="entry name" value="Calcium-transporting ATPase, cytoplasmic transduction domain A"/>
    <property type="match status" value="1"/>
</dbReference>
<protein>
    <submittedName>
        <fullName evidence="1">Uncharacterized protein</fullName>
    </submittedName>
</protein>
<accession>A0A453NHA0</accession>
<evidence type="ECO:0000313" key="2">
    <source>
        <dbReference type="Proteomes" id="UP000015105"/>
    </source>
</evidence>
<reference evidence="2" key="1">
    <citation type="journal article" date="2014" name="Science">
        <title>Ancient hybridizations among the ancestral genomes of bread wheat.</title>
        <authorList>
            <consortium name="International Wheat Genome Sequencing Consortium,"/>
            <person name="Marcussen T."/>
            <person name="Sandve S.R."/>
            <person name="Heier L."/>
            <person name="Spannagl M."/>
            <person name="Pfeifer M."/>
            <person name="Jakobsen K.S."/>
            <person name="Wulff B.B."/>
            <person name="Steuernagel B."/>
            <person name="Mayer K.F."/>
            <person name="Olsen O.A."/>
        </authorList>
    </citation>
    <scope>NUCLEOTIDE SEQUENCE [LARGE SCALE GENOMIC DNA]</scope>
    <source>
        <strain evidence="2">cv. AL8/78</strain>
    </source>
</reference>
<organism evidence="1 2">
    <name type="scientific">Aegilops tauschii subsp. strangulata</name>
    <name type="common">Goatgrass</name>
    <dbReference type="NCBI Taxonomy" id="200361"/>
    <lineage>
        <taxon>Eukaryota</taxon>
        <taxon>Viridiplantae</taxon>
        <taxon>Streptophyta</taxon>
        <taxon>Embryophyta</taxon>
        <taxon>Tracheophyta</taxon>
        <taxon>Spermatophyta</taxon>
        <taxon>Magnoliopsida</taxon>
        <taxon>Liliopsida</taxon>
        <taxon>Poales</taxon>
        <taxon>Poaceae</taxon>
        <taxon>BOP clade</taxon>
        <taxon>Pooideae</taxon>
        <taxon>Triticodae</taxon>
        <taxon>Triticeae</taxon>
        <taxon>Triticinae</taxon>
        <taxon>Aegilops</taxon>
    </lineage>
</organism>
<name>A0A453NHA0_AEGTS</name>
<dbReference type="Proteomes" id="UP000015105">
    <property type="component" value="Chromosome 6D"/>
</dbReference>
<dbReference type="AlphaFoldDB" id="A0A453NHA0"/>
<evidence type="ECO:0000313" key="1">
    <source>
        <dbReference type="EnsemblPlants" id="AET6Gv20366700.4"/>
    </source>
</evidence>
<reference evidence="1" key="3">
    <citation type="journal article" date="2017" name="Nature">
        <title>Genome sequence of the progenitor of the wheat D genome Aegilops tauschii.</title>
        <authorList>
            <person name="Luo M.C."/>
            <person name="Gu Y.Q."/>
            <person name="Puiu D."/>
            <person name="Wang H."/>
            <person name="Twardziok S.O."/>
            <person name="Deal K.R."/>
            <person name="Huo N."/>
            <person name="Zhu T."/>
            <person name="Wang L."/>
            <person name="Wang Y."/>
            <person name="McGuire P.E."/>
            <person name="Liu S."/>
            <person name="Long H."/>
            <person name="Ramasamy R.K."/>
            <person name="Rodriguez J.C."/>
            <person name="Van S.L."/>
            <person name="Yuan L."/>
            <person name="Wang Z."/>
            <person name="Xia Z."/>
            <person name="Xiao L."/>
            <person name="Anderson O.D."/>
            <person name="Ouyang S."/>
            <person name="Liang Y."/>
            <person name="Zimin A.V."/>
            <person name="Pertea G."/>
            <person name="Qi P."/>
            <person name="Bennetzen J.L."/>
            <person name="Dai X."/>
            <person name="Dawson M.W."/>
            <person name="Muller H.G."/>
            <person name="Kugler K."/>
            <person name="Rivarola-Duarte L."/>
            <person name="Spannagl M."/>
            <person name="Mayer K.F.X."/>
            <person name="Lu F.H."/>
            <person name="Bevan M.W."/>
            <person name="Leroy P."/>
            <person name="Li P."/>
            <person name="You F.M."/>
            <person name="Sun Q."/>
            <person name="Liu Z."/>
            <person name="Lyons E."/>
            <person name="Wicker T."/>
            <person name="Salzberg S.L."/>
            <person name="Devos K.M."/>
            <person name="Dvorak J."/>
        </authorList>
    </citation>
    <scope>NUCLEOTIDE SEQUENCE [LARGE SCALE GENOMIC DNA]</scope>
    <source>
        <strain evidence="1">cv. AL8/78</strain>
    </source>
</reference>
<reference evidence="1" key="5">
    <citation type="journal article" date="2021" name="G3 (Bethesda)">
        <title>Aegilops tauschii genome assembly Aet v5.0 features greater sequence contiguity and improved annotation.</title>
        <authorList>
            <person name="Wang L."/>
            <person name="Zhu T."/>
            <person name="Rodriguez J.C."/>
            <person name="Deal K.R."/>
            <person name="Dubcovsky J."/>
            <person name="McGuire P.E."/>
            <person name="Lux T."/>
            <person name="Spannagl M."/>
            <person name="Mayer K.F.X."/>
            <person name="Baldrich P."/>
            <person name="Meyers B.C."/>
            <person name="Huo N."/>
            <person name="Gu Y.Q."/>
            <person name="Zhou H."/>
            <person name="Devos K.M."/>
            <person name="Bennetzen J.L."/>
            <person name="Unver T."/>
            <person name="Budak H."/>
            <person name="Gulick P.J."/>
            <person name="Galiba G."/>
            <person name="Kalapos B."/>
            <person name="Nelson D.R."/>
            <person name="Li P."/>
            <person name="You F.M."/>
            <person name="Luo M.C."/>
            <person name="Dvorak J."/>
        </authorList>
    </citation>
    <scope>NUCLEOTIDE SEQUENCE [LARGE SCALE GENOMIC DNA]</scope>
    <source>
        <strain evidence="1">cv. AL8/78</strain>
    </source>
</reference>
<dbReference type="EnsemblPlants" id="AET6Gv20366700.4">
    <property type="protein sequence ID" value="AET6Gv20366700.4"/>
    <property type="gene ID" value="AET6Gv20366700"/>
</dbReference>
<keyword evidence="2" id="KW-1185">Reference proteome</keyword>
<dbReference type="Gramene" id="AET6Gv20366700.4">
    <property type="protein sequence ID" value="AET6Gv20366700.4"/>
    <property type="gene ID" value="AET6Gv20366700"/>
</dbReference>
<proteinExistence type="predicted"/>